<dbReference type="SUPFAM" id="SSF161111">
    <property type="entry name" value="Cation efflux protein transmembrane domain-like"/>
    <property type="match status" value="1"/>
</dbReference>
<dbReference type="InterPro" id="IPR058533">
    <property type="entry name" value="Cation_efflux_TM"/>
</dbReference>
<dbReference type="InterPro" id="IPR050681">
    <property type="entry name" value="CDF/SLC30A"/>
</dbReference>
<name>A0A4Q9JU32_9BACT</name>
<reference evidence="12 13" key="1">
    <citation type="submission" date="2018-07" db="EMBL/GenBank/DDBJ databases">
        <title>Campylobacter zealandensis sp. nov., isolated from birds and water in New Zealand.</title>
        <authorList>
            <person name="Wilkinson D.A."/>
            <person name="Biggs P.J."/>
            <person name="French N.P."/>
            <person name="Midwinter A.C."/>
        </authorList>
    </citation>
    <scope>NUCLEOTIDE SEQUENCE [LARGE SCALE GENOMIC DNA]</scope>
    <source>
        <strain evidence="12 13">B423b</strain>
    </source>
</reference>
<keyword evidence="4 9" id="KW-0812">Transmembrane</keyword>
<evidence type="ECO:0000256" key="1">
    <source>
        <dbReference type="ARBA" id="ARBA00004141"/>
    </source>
</evidence>
<protein>
    <submittedName>
        <fullName evidence="12">Cation transporter</fullName>
    </submittedName>
</protein>
<keyword evidence="5" id="KW-0862">Zinc</keyword>
<gene>
    <name evidence="12" type="ORF">DU473_04785</name>
</gene>
<evidence type="ECO:0000256" key="8">
    <source>
        <dbReference type="ARBA" id="ARBA00023136"/>
    </source>
</evidence>
<evidence type="ECO:0000256" key="3">
    <source>
        <dbReference type="ARBA" id="ARBA00022448"/>
    </source>
</evidence>
<dbReference type="InterPro" id="IPR027470">
    <property type="entry name" value="Cation_efflux_CTD"/>
</dbReference>
<evidence type="ECO:0000313" key="12">
    <source>
        <dbReference type="EMBL" id="TBR81121.1"/>
    </source>
</evidence>
<feature type="transmembrane region" description="Helical" evidence="9">
    <location>
        <begin position="40"/>
        <end position="61"/>
    </location>
</feature>
<comment type="caution">
    <text evidence="12">The sequence shown here is derived from an EMBL/GenBank/DDBJ whole genome shotgun (WGS) entry which is preliminary data.</text>
</comment>
<evidence type="ECO:0000259" key="11">
    <source>
        <dbReference type="Pfam" id="PF16916"/>
    </source>
</evidence>
<dbReference type="PANTHER" id="PTHR11562:SF17">
    <property type="entry name" value="RE54080P-RELATED"/>
    <property type="match status" value="1"/>
</dbReference>
<comment type="similarity">
    <text evidence="2">Belongs to the cation diffusion facilitator (CDF) transporter (TC 2.A.4) family. SLC30A subfamily.</text>
</comment>
<dbReference type="AlphaFoldDB" id="A0A4Q9JU32"/>
<keyword evidence="7" id="KW-0406">Ion transport</keyword>
<evidence type="ECO:0000313" key="13">
    <source>
        <dbReference type="Proteomes" id="UP000292583"/>
    </source>
</evidence>
<evidence type="ECO:0000256" key="6">
    <source>
        <dbReference type="ARBA" id="ARBA00022989"/>
    </source>
</evidence>
<feature type="transmembrane region" description="Helical" evidence="9">
    <location>
        <begin position="103"/>
        <end position="126"/>
    </location>
</feature>
<dbReference type="EMBL" id="QPGR01000007">
    <property type="protein sequence ID" value="TBR81121.1"/>
    <property type="molecule type" value="Genomic_DNA"/>
</dbReference>
<evidence type="ECO:0000256" key="9">
    <source>
        <dbReference type="SAM" id="Phobius"/>
    </source>
</evidence>
<keyword evidence="8 9" id="KW-0472">Membrane</keyword>
<dbReference type="Gene3D" id="1.20.1510.10">
    <property type="entry name" value="Cation efflux protein transmembrane domain"/>
    <property type="match status" value="1"/>
</dbReference>
<keyword evidence="5" id="KW-0864">Zinc transport</keyword>
<dbReference type="OrthoDB" id="9809646at2"/>
<organism evidence="12 13">
    <name type="scientific">Campylobacter novaezeelandiae</name>
    <dbReference type="NCBI Taxonomy" id="2267891"/>
    <lineage>
        <taxon>Bacteria</taxon>
        <taxon>Pseudomonadati</taxon>
        <taxon>Campylobacterota</taxon>
        <taxon>Epsilonproteobacteria</taxon>
        <taxon>Campylobacterales</taxon>
        <taxon>Campylobacteraceae</taxon>
        <taxon>Campylobacter</taxon>
    </lineage>
</organism>
<keyword evidence="3" id="KW-0813">Transport</keyword>
<dbReference type="PANTHER" id="PTHR11562">
    <property type="entry name" value="CATION EFFLUX PROTEIN/ ZINC TRANSPORTER"/>
    <property type="match status" value="1"/>
</dbReference>
<dbReference type="SUPFAM" id="SSF160240">
    <property type="entry name" value="Cation efflux protein cytoplasmic domain-like"/>
    <property type="match status" value="1"/>
</dbReference>
<sequence>MKEYLLHKPLLKTNFCSHAHDHTHEHNHSHFDARTTDKKILIVSLLMTSSMMIVQFVYSLLSNSLALLSDTLHMFSDVFALFLSYVAIIAVQNFKNKQKTFGYFRLEILVAFINALSIIVSAVFIIYEAINKLLNPVEIDAKTMMIVAFAGLLVNAINGFMMFKYANLNNINMKSAFLHMLSDLFGSLCVVIGGVIVYFTGIVYIDTILAIILSLLLLKWSIFLLKQSINILLESSPVDIKDVESTLLEHNEILEVVDLHIIEITNEMFVAFMHLKLSITNLDEFEDLYKKVSQILLEKFKIGHITIQPLRSQNEI</sequence>
<keyword evidence="6 9" id="KW-1133">Transmembrane helix</keyword>
<feature type="domain" description="Cation efflux protein cytoplasmic" evidence="11">
    <location>
        <begin position="237"/>
        <end position="308"/>
    </location>
</feature>
<dbReference type="GO" id="GO:0005886">
    <property type="term" value="C:plasma membrane"/>
    <property type="evidence" value="ECO:0007669"/>
    <property type="project" value="TreeGrafter"/>
</dbReference>
<comment type="subcellular location">
    <subcellularLocation>
        <location evidence="1">Membrane</location>
        <topology evidence="1">Multi-pass membrane protein</topology>
    </subcellularLocation>
</comment>
<feature type="transmembrane region" description="Helical" evidence="9">
    <location>
        <begin position="73"/>
        <end position="91"/>
    </location>
</feature>
<dbReference type="RefSeq" id="WP_131162920.1">
    <property type="nucleotide sequence ID" value="NZ_CP076657.1"/>
</dbReference>
<dbReference type="InterPro" id="IPR036837">
    <property type="entry name" value="Cation_efflux_CTD_sf"/>
</dbReference>
<dbReference type="Pfam" id="PF01545">
    <property type="entry name" value="Cation_efflux"/>
    <property type="match status" value="1"/>
</dbReference>
<evidence type="ECO:0000256" key="7">
    <source>
        <dbReference type="ARBA" id="ARBA00023065"/>
    </source>
</evidence>
<dbReference type="InterPro" id="IPR027469">
    <property type="entry name" value="Cation_efflux_TMD_sf"/>
</dbReference>
<dbReference type="GO" id="GO:0005385">
    <property type="term" value="F:zinc ion transmembrane transporter activity"/>
    <property type="evidence" value="ECO:0007669"/>
    <property type="project" value="TreeGrafter"/>
</dbReference>
<feature type="transmembrane region" description="Helical" evidence="9">
    <location>
        <begin position="146"/>
        <end position="165"/>
    </location>
</feature>
<keyword evidence="13" id="KW-1185">Reference proteome</keyword>
<accession>A0A4Q9JU32</accession>
<proteinExistence type="inferred from homology"/>
<dbReference type="NCBIfam" id="TIGR01297">
    <property type="entry name" value="CDF"/>
    <property type="match status" value="1"/>
</dbReference>
<evidence type="ECO:0000259" key="10">
    <source>
        <dbReference type="Pfam" id="PF01545"/>
    </source>
</evidence>
<dbReference type="Proteomes" id="UP000292583">
    <property type="component" value="Unassembled WGS sequence"/>
</dbReference>
<dbReference type="Pfam" id="PF16916">
    <property type="entry name" value="ZT_dimer"/>
    <property type="match status" value="1"/>
</dbReference>
<feature type="transmembrane region" description="Helical" evidence="9">
    <location>
        <begin position="177"/>
        <end position="201"/>
    </location>
</feature>
<evidence type="ECO:0000256" key="2">
    <source>
        <dbReference type="ARBA" id="ARBA00008873"/>
    </source>
</evidence>
<evidence type="ECO:0000256" key="5">
    <source>
        <dbReference type="ARBA" id="ARBA00022906"/>
    </source>
</evidence>
<evidence type="ECO:0000256" key="4">
    <source>
        <dbReference type="ARBA" id="ARBA00022692"/>
    </source>
</evidence>
<dbReference type="InterPro" id="IPR002524">
    <property type="entry name" value="Cation_efflux"/>
</dbReference>
<feature type="transmembrane region" description="Helical" evidence="9">
    <location>
        <begin position="207"/>
        <end position="225"/>
    </location>
</feature>
<feature type="domain" description="Cation efflux protein transmembrane" evidence="10">
    <location>
        <begin position="41"/>
        <end position="233"/>
    </location>
</feature>